<dbReference type="Pfam" id="PF13561">
    <property type="entry name" value="adh_short_C2"/>
    <property type="match status" value="1"/>
</dbReference>
<dbReference type="InterPro" id="IPR036291">
    <property type="entry name" value="NAD(P)-bd_dom_sf"/>
</dbReference>
<dbReference type="GO" id="GO:0006633">
    <property type="term" value="P:fatty acid biosynthetic process"/>
    <property type="evidence" value="ECO:0007669"/>
    <property type="project" value="TreeGrafter"/>
</dbReference>
<evidence type="ECO:0000259" key="3">
    <source>
        <dbReference type="SMART" id="SM00822"/>
    </source>
</evidence>
<comment type="similarity">
    <text evidence="1">Belongs to the short-chain dehydrogenases/reductases (SDR) family.</text>
</comment>
<accession>A0A6J7AP16</accession>
<evidence type="ECO:0000313" key="4">
    <source>
        <dbReference type="EMBL" id="CAB4833779.1"/>
    </source>
</evidence>
<reference evidence="4" key="1">
    <citation type="submission" date="2020-05" db="EMBL/GenBank/DDBJ databases">
        <authorList>
            <person name="Chiriac C."/>
            <person name="Salcher M."/>
            <person name="Ghai R."/>
            <person name="Kavagutti S V."/>
        </authorList>
    </citation>
    <scope>NUCLEOTIDE SEQUENCE</scope>
</reference>
<dbReference type="PRINTS" id="PR00080">
    <property type="entry name" value="SDRFAMILY"/>
</dbReference>
<protein>
    <submittedName>
        <fullName evidence="4">Unannotated protein</fullName>
    </submittedName>
</protein>
<organism evidence="4">
    <name type="scientific">freshwater metagenome</name>
    <dbReference type="NCBI Taxonomy" id="449393"/>
    <lineage>
        <taxon>unclassified sequences</taxon>
        <taxon>metagenomes</taxon>
        <taxon>ecological metagenomes</taxon>
    </lineage>
</organism>
<evidence type="ECO:0000256" key="1">
    <source>
        <dbReference type="ARBA" id="ARBA00006484"/>
    </source>
</evidence>
<dbReference type="SMART" id="SM00822">
    <property type="entry name" value="PKS_KR"/>
    <property type="match status" value="1"/>
</dbReference>
<sequence length="244" mass="25380">MKTVLVVGGASGIGLASAKRLAADDWRVILADLDERRMALEVPRLAADGFSADWVVLDVTSADSVDAAFADVVSKYGLDSLINAAGILQLGTILDVQEAEWDRVLEVNLKGAYLTSRAAVAAFLAGSGGTIVNIASQSGRTSSFFSAPNYVASKAGLIGLTMVLARQHATQGIRVNCVAPGLVETPMIASVYTDEQRASMTSATPIGRFASPAEIAEVVAFLASEQSSYMTGQTLNVNGGSFMA</sequence>
<dbReference type="GO" id="GO:0016616">
    <property type="term" value="F:oxidoreductase activity, acting on the CH-OH group of donors, NAD or NADP as acceptor"/>
    <property type="evidence" value="ECO:0007669"/>
    <property type="project" value="UniProtKB-ARBA"/>
</dbReference>
<dbReference type="SUPFAM" id="SSF51735">
    <property type="entry name" value="NAD(P)-binding Rossmann-fold domains"/>
    <property type="match status" value="1"/>
</dbReference>
<feature type="domain" description="Ketoreductase" evidence="3">
    <location>
        <begin position="2"/>
        <end position="150"/>
    </location>
</feature>
<dbReference type="FunFam" id="3.40.50.720:FF:000173">
    <property type="entry name" value="3-oxoacyl-[acyl-carrier protein] reductase"/>
    <property type="match status" value="1"/>
</dbReference>
<keyword evidence="2" id="KW-0560">Oxidoreductase</keyword>
<dbReference type="PRINTS" id="PR00081">
    <property type="entry name" value="GDHRDH"/>
</dbReference>
<evidence type="ECO:0000256" key="2">
    <source>
        <dbReference type="ARBA" id="ARBA00023002"/>
    </source>
</evidence>
<proteinExistence type="inferred from homology"/>
<dbReference type="EMBL" id="CAFABK010000070">
    <property type="protein sequence ID" value="CAB4833779.1"/>
    <property type="molecule type" value="Genomic_DNA"/>
</dbReference>
<gene>
    <name evidence="4" type="ORF">UFOPK3204_01323</name>
</gene>
<name>A0A6J7AP16_9ZZZZ</name>
<dbReference type="GO" id="GO:0048038">
    <property type="term" value="F:quinone binding"/>
    <property type="evidence" value="ECO:0007669"/>
    <property type="project" value="TreeGrafter"/>
</dbReference>
<dbReference type="Gene3D" id="3.40.50.720">
    <property type="entry name" value="NAD(P)-binding Rossmann-like Domain"/>
    <property type="match status" value="1"/>
</dbReference>
<dbReference type="AlphaFoldDB" id="A0A6J7AP16"/>
<dbReference type="PANTHER" id="PTHR42760">
    <property type="entry name" value="SHORT-CHAIN DEHYDROGENASES/REDUCTASES FAMILY MEMBER"/>
    <property type="match status" value="1"/>
</dbReference>
<dbReference type="InterPro" id="IPR002347">
    <property type="entry name" value="SDR_fam"/>
</dbReference>
<dbReference type="PANTHER" id="PTHR42760:SF133">
    <property type="entry name" value="3-OXOACYL-[ACYL-CARRIER-PROTEIN] REDUCTASE"/>
    <property type="match status" value="1"/>
</dbReference>
<dbReference type="InterPro" id="IPR057326">
    <property type="entry name" value="KR_dom"/>
</dbReference>